<dbReference type="InterPro" id="IPR001509">
    <property type="entry name" value="Epimerase_deHydtase"/>
</dbReference>
<evidence type="ECO:0000313" key="3">
    <source>
        <dbReference type="Proteomes" id="UP000315400"/>
    </source>
</evidence>
<feature type="non-terminal residue" evidence="2">
    <location>
        <position position="80"/>
    </location>
</feature>
<protein>
    <submittedName>
        <fullName evidence="2">NAD-dependent epimerase/dehydratase family protein</fullName>
    </submittedName>
</protein>
<dbReference type="AlphaFoldDB" id="A0A540V7D6"/>
<sequence length="80" mass="8602">MADDRNARVFVAGHRGMVGAAIVRRLEALGYRDIVTRGRDELDLLDAAAVEAFMQEASVDQVYLAAAKVGGIHANNTYPA</sequence>
<gene>
    <name evidence="2" type="ORF">FKY71_19535</name>
</gene>
<dbReference type="InterPro" id="IPR036291">
    <property type="entry name" value="NAD(P)-bd_dom_sf"/>
</dbReference>
<evidence type="ECO:0000259" key="1">
    <source>
        <dbReference type="Pfam" id="PF01370"/>
    </source>
</evidence>
<dbReference type="PANTHER" id="PTHR43238:SF1">
    <property type="entry name" value="GDP-L-FUCOSE SYNTHASE"/>
    <property type="match status" value="1"/>
</dbReference>
<dbReference type="Gene3D" id="3.40.50.720">
    <property type="entry name" value="NAD(P)-binding Rossmann-like Domain"/>
    <property type="match status" value="1"/>
</dbReference>
<comment type="caution">
    <text evidence="2">The sequence shown here is derived from an EMBL/GenBank/DDBJ whole genome shotgun (WGS) entry which is preliminary data.</text>
</comment>
<dbReference type="EMBL" id="VIFK01000615">
    <property type="protein sequence ID" value="TQE92652.1"/>
    <property type="molecule type" value="Genomic_DNA"/>
</dbReference>
<organism evidence="2 3">
    <name type="scientific">Spiribacter salinus</name>
    <dbReference type="NCBI Taxonomy" id="1335746"/>
    <lineage>
        <taxon>Bacteria</taxon>
        <taxon>Pseudomonadati</taxon>
        <taxon>Pseudomonadota</taxon>
        <taxon>Gammaproteobacteria</taxon>
        <taxon>Chromatiales</taxon>
        <taxon>Ectothiorhodospiraceae</taxon>
        <taxon>Spiribacter</taxon>
    </lineage>
</organism>
<dbReference type="Pfam" id="PF01370">
    <property type="entry name" value="Epimerase"/>
    <property type="match status" value="1"/>
</dbReference>
<dbReference type="Proteomes" id="UP000315400">
    <property type="component" value="Unassembled WGS sequence"/>
</dbReference>
<accession>A0A540V7D6</accession>
<dbReference type="SUPFAM" id="SSF51735">
    <property type="entry name" value="NAD(P)-binding Rossmann-fold domains"/>
    <property type="match status" value="1"/>
</dbReference>
<evidence type="ECO:0000313" key="2">
    <source>
        <dbReference type="EMBL" id="TQE92652.1"/>
    </source>
</evidence>
<dbReference type="PANTHER" id="PTHR43238">
    <property type="entry name" value="GDP-L-FUCOSE SYNTHASE"/>
    <property type="match status" value="1"/>
</dbReference>
<dbReference type="GO" id="GO:0050577">
    <property type="term" value="F:GDP-L-fucose synthase activity"/>
    <property type="evidence" value="ECO:0007669"/>
    <property type="project" value="TreeGrafter"/>
</dbReference>
<name>A0A540V7D6_9GAMM</name>
<proteinExistence type="predicted"/>
<reference evidence="2 3" key="1">
    <citation type="submission" date="2019-06" db="EMBL/GenBank/DDBJ databases">
        <title>Metagenome assembled Genome of Spiribacter salinus SL48-SHIP from the microbial mat of Salt Lake 48 (Novosibirsk region, Russia).</title>
        <authorList>
            <person name="Shipova A."/>
            <person name="Rozanov A.S."/>
            <person name="Bryanskaya A.V."/>
            <person name="Peltek S.E."/>
        </authorList>
    </citation>
    <scope>NUCLEOTIDE SEQUENCE [LARGE SCALE GENOMIC DNA]</scope>
    <source>
        <strain evidence="2">SL48-SHIP-2</strain>
    </source>
</reference>
<feature type="domain" description="NAD-dependent epimerase/dehydratase" evidence="1">
    <location>
        <begin position="9"/>
        <end position="80"/>
    </location>
</feature>